<dbReference type="InterPro" id="IPR050186">
    <property type="entry name" value="TPT_transporter"/>
</dbReference>
<comment type="subcellular location">
    <subcellularLocation>
        <location evidence="1">Membrane</location>
        <topology evidence="1">Multi-pass membrane protein</topology>
    </subcellularLocation>
</comment>
<name>A0A7S4VKR6_9DINO</name>
<feature type="transmembrane region" description="Helical" evidence="5">
    <location>
        <begin position="176"/>
        <end position="196"/>
    </location>
</feature>
<feature type="transmembrane region" description="Helical" evidence="5">
    <location>
        <begin position="137"/>
        <end position="156"/>
    </location>
</feature>
<evidence type="ECO:0000256" key="6">
    <source>
        <dbReference type="SAM" id="SignalP"/>
    </source>
</evidence>
<feature type="transmembrane region" description="Helical" evidence="5">
    <location>
        <begin position="202"/>
        <end position="223"/>
    </location>
</feature>
<dbReference type="InterPro" id="IPR004853">
    <property type="entry name" value="Sugar_P_trans_dom"/>
</dbReference>
<evidence type="ECO:0000259" key="7">
    <source>
        <dbReference type="Pfam" id="PF03151"/>
    </source>
</evidence>
<sequence length="423" mass="44259">MTAVPDRFLAAIGVACLILGGVAVDAERAGSALSDHGGYARFMRRSKAQRQDGTLRAAAPGQPTAVGARAGEPPAAALWGPLGYLLAVVGTASVVALLYWSRSAVEICSIVLYLLALSTVRLSVKAVFVGYDYKYPLAVSAVHFVAAAAAAFGALLHRQKFQGRPVPVPSLNEFLFTILPIAVCFATCIGVGNKVLDLCSVALTEILMATQPLMSIPIVVMLGMPFDMRLLWPTSLVVAGCIVCSLGDVRFSGLGLALAILSNVLRAAKASLQQKMLTSDQRDRFDPCALLAWMSLPSAVLMVLWSAAAEGLAPVLRLVNDPGSRLSVVLAVLLSSVPATILNLSQLFVVAGLGAVGSQIVGQLKIALTILGGVALLSERVSPIQTVGFVAVLVGTFVYSRWDQASKAEAALGGRQQKEPLRG</sequence>
<dbReference type="PANTHER" id="PTHR11132">
    <property type="entry name" value="SOLUTE CARRIER FAMILY 35"/>
    <property type="match status" value="1"/>
</dbReference>
<proteinExistence type="predicted"/>
<reference evidence="8" key="1">
    <citation type="submission" date="2021-01" db="EMBL/GenBank/DDBJ databases">
        <authorList>
            <person name="Corre E."/>
            <person name="Pelletier E."/>
            <person name="Niang G."/>
            <person name="Scheremetjew M."/>
            <person name="Finn R."/>
            <person name="Kale V."/>
            <person name="Holt S."/>
            <person name="Cochrane G."/>
            <person name="Meng A."/>
            <person name="Brown T."/>
            <person name="Cohen L."/>
        </authorList>
    </citation>
    <scope>NUCLEOTIDE SEQUENCE</scope>
    <source>
        <strain evidence="8">CCMP3105</strain>
    </source>
</reference>
<feature type="chain" id="PRO_5030506560" description="Sugar phosphate transporter domain-containing protein" evidence="6">
    <location>
        <begin position="27"/>
        <end position="423"/>
    </location>
</feature>
<evidence type="ECO:0000256" key="3">
    <source>
        <dbReference type="ARBA" id="ARBA00022989"/>
    </source>
</evidence>
<feature type="transmembrane region" description="Helical" evidence="5">
    <location>
        <begin position="328"/>
        <end position="353"/>
    </location>
</feature>
<evidence type="ECO:0000256" key="4">
    <source>
        <dbReference type="ARBA" id="ARBA00023136"/>
    </source>
</evidence>
<feature type="transmembrane region" description="Helical" evidence="5">
    <location>
        <begin position="252"/>
        <end position="268"/>
    </location>
</feature>
<gene>
    <name evidence="8" type="ORF">AMON00008_LOCUS53230</name>
</gene>
<evidence type="ECO:0000256" key="2">
    <source>
        <dbReference type="ARBA" id="ARBA00022692"/>
    </source>
</evidence>
<dbReference type="AlphaFoldDB" id="A0A7S4VKR6"/>
<keyword evidence="3 5" id="KW-1133">Transmembrane helix</keyword>
<protein>
    <recommendedName>
        <fullName evidence="7">Sugar phosphate transporter domain-containing protein</fullName>
    </recommendedName>
</protein>
<feature type="domain" description="Sugar phosphate transporter" evidence="7">
    <location>
        <begin position="125"/>
        <end position="400"/>
    </location>
</feature>
<accession>A0A7S4VKR6</accession>
<keyword evidence="2 5" id="KW-0812">Transmembrane</keyword>
<feature type="transmembrane region" description="Helical" evidence="5">
    <location>
        <begin position="288"/>
        <end position="308"/>
    </location>
</feature>
<organism evidence="8">
    <name type="scientific">Alexandrium monilatum</name>
    <dbReference type="NCBI Taxonomy" id="311494"/>
    <lineage>
        <taxon>Eukaryota</taxon>
        <taxon>Sar</taxon>
        <taxon>Alveolata</taxon>
        <taxon>Dinophyceae</taxon>
        <taxon>Gonyaulacales</taxon>
        <taxon>Pyrocystaceae</taxon>
        <taxon>Alexandrium</taxon>
    </lineage>
</organism>
<dbReference type="GO" id="GO:0016020">
    <property type="term" value="C:membrane"/>
    <property type="evidence" value="ECO:0007669"/>
    <property type="project" value="UniProtKB-SubCell"/>
</dbReference>
<keyword evidence="6" id="KW-0732">Signal</keyword>
<feature type="transmembrane region" description="Helical" evidence="5">
    <location>
        <begin position="384"/>
        <end position="402"/>
    </location>
</feature>
<evidence type="ECO:0000313" key="8">
    <source>
        <dbReference type="EMBL" id="CAE4651259.1"/>
    </source>
</evidence>
<evidence type="ECO:0000256" key="1">
    <source>
        <dbReference type="ARBA" id="ARBA00004141"/>
    </source>
</evidence>
<keyword evidence="4 5" id="KW-0472">Membrane</keyword>
<feature type="transmembrane region" description="Helical" evidence="5">
    <location>
        <begin position="230"/>
        <end position="246"/>
    </location>
</feature>
<dbReference type="Pfam" id="PF03151">
    <property type="entry name" value="TPT"/>
    <property type="match status" value="1"/>
</dbReference>
<feature type="signal peptide" evidence="6">
    <location>
        <begin position="1"/>
        <end position="26"/>
    </location>
</feature>
<dbReference type="EMBL" id="HBNR01074920">
    <property type="protein sequence ID" value="CAE4651259.1"/>
    <property type="molecule type" value="Transcribed_RNA"/>
</dbReference>
<evidence type="ECO:0000256" key="5">
    <source>
        <dbReference type="SAM" id="Phobius"/>
    </source>
</evidence>
<feature type="transmembrane region" description="Helical" evidence="5">
    <location>
        <begin position="112"/>
        <end position="131"/>
    </location>
</feature>
<feature type="transmembrane region" description="Helical" evidence="5">
    <location>
        <begin position="360"/>
        <end position="378"/>
    </location>
</feature>
<feature type="transmembrane region" description="Helical" evidence="5">
    <location>
        <begin position="82"/>
        <end position="100"/>
    </location>
</feature>